<dbReference type="Gene3D" id="3.40.50.1000">
    <property type="entry name" value="HAD superfamily/HAD-like"/>
    <property type="match status" value="1"/>
</dbReference>
<dbReference type="InterPro" id="IPR036412">
    <property type="entry name" value="HAD-like_sf"/>
</dbReference>
<dbReference type="NCBIfam" id="TIGR00099">
    <property type="entry name" value="Cof-subfamily"/>
    <property type="match status" value="1"/>
</dbReference>
<dbReference type="EMBL" id="MRUL01000001">
    <property type="protein sequence ID" value="OON42153.1"/>
    <property type="molecule type" value="Genomic_DNA"/>
</dbReference>
<evidence type="ECO:0008006" key="5">
    <source>
        <dbReference type="Google" id="ProtNLM"/>
    </source>
</evidence>
<dbReference type="Pfam" id="PF08282">
    <property type="entry name" value="Hydrolase_3"/>
    <property type="match status" value="1"/>
</dbReference>
<evidence type="ECO:0000313" key="3">
    <source>
        <dbReference type="EMBL" id="OON42153.1"/>
    </source>
</evidence>
<dbReference type="OrthoDB" id="5498330at2"/>
<proteinExistence type="predicted"/>
<dbReference type="SUPFAM" id="SSF56784">
    <property type="entry name" value="HAD-like"/>
    <property type="match status" value="1"/>
</dbReference>
<evidence type="ECO:0000256" key="1">
    <source>
        <dbReference type="ARBA" id="ARBA00022723"/>
    </source>
</evidence>
<dbReference type="PANTHER" id="PTHR10000:SF8">
    <property type="entry name" value="HAD SUPERFAMILY HYDROLASE-LIKE, TYPE 3"/>
    <property type="match status" value="1"/>
</dbReference>
<dbReference type="InterPro" id="IPR000150">
    <property type="entry name" value="Cof"/>
</dbReference>
<name>A0A1S8YU40_9GAMM</name>
<dbReference type="RefSeq" id="WP_078001185.1">
    <property type="nucleotide sequence ID" value="NZ_MRUL01000001.1"/>
</dbReference>
<comment type="caution">
    <text evidence="3">The sequence shown here is derived from an EMBL/GenBank/DDBJ whole genome shotgun (WGS) entry which is preliminary data.</text>
</comment>
<dbReference type="Gene3D" id="3.30.1240.10">
    <property type="match status" value="1"/>
</dbReference>
<dbReference type="PANTHER" id="PTHR10000">
    <property type="entry name" value="PHOSPHOSERINE PHOSPHATASE"/>
    <property type="match status" value="1"/>
</dbReference>
<dbReference type="GO" id="GO:0016791">
    <property type="term" value="F:phosphatase activity"/>
    <property type="evidence" value="ECO:0007669"/>
    <property type="project" value="UniProtKB-ARBA"/>
</dbReference>
<dbReference type="SFLD" id="SFLDS00003">
    <property type="entry name" value="Haloacid_Dehalogenase"/>
    <property type="match status" value="1"/>
</dbReference>
<keyword evidence="1" id="KW-0479">Metal-binding</keyword>
<evidence type="ECO:0000256" key="2">
    <source>
        <dbReference type="ARBA" id="ARBA00022801"/>
    </source>
</evidence>
<gene>
    <name evidence="3" type="ORF">BTJ39_03085</name>
</gene>
<dbReference type="InterPro" id="IPR023214">
    <property type="entry name" value="HAD_sf"/>
</dbReference>
<keyword evidence="2" id="KW-0378">Hydrolase</keyword>
<dbReference type="SFLD" id="SFLDG01140">
    <property type="entry name" value="C2.B:_Phosphomannomutase_and_P"/>
    <property type="match status" value="1"/>
</dbReference>
<reference evidence="3 4" key="1">
    <citation type="submission" date="2016-12" db="EMBL/GenBank/DDBJ databases">
        <title>Izhakiella australiana sp. nov. of genus Izhakiella isolated from Australian desert.</title>
        <authorList>
            <person name="Ji M."/>
        </authorList>
    </citation>
    <scope>NUCLEOTIDE SEQUENCE [LARGE SCALE GENOMIC DNA]</scope>
    <source>
        <strain evidence="3 4">D4N98</strain>
    </source>
</reference>
<dbReference type="GO" id="GO:0005829">
    <property type="term" value="C:cytosol"/>
    <property type="evidence" value="ECO:0007669"/>
    <property type="project" value="TreeGrafter"/>
</dbReference>
<keyword evidence="4" id="KW-1185">Reference proteome</keyword>
<dbReference type="Proteomes" id="UP000190667">
    <property type="component" value="Unassembled WGS sequence"/>
</dbReference>
<evidence type="ECO:0000313" key="4">
    <source>
        <dbReference type="Proteomes" id="UP000190667"/>
    </source>
</evidence>
<dbReference type="NCBIfam" id="TIGR01484">
    <property type="entry name" value="HAD-SF-IIB"/>
    <property type="match status" value="1"/>
</dbReference>
<accession>A0A1S8YU40</accession>
<dbReference type="GO" id="GO:0000287">
    <property type="term" value="F:magnesium ion binding"/>
    <property type="evidence" value="ECO:0007669"/>
    <property type="project" value="UniProtKB-ARBA"/>
</dbReference>
<dbReference type="STRING" id="1926881.BTJ39_03085"/>
<sequence length="270" mass="29927">MKLIAIDMDGTLLNSAGHISAENRQGLEDFVRTFNGVIAVCSARPLVTLFRLLADQQVLHLVRYIAGFNGCQLFDNEENKIVFERLMTSVEVCDVNSGVNLNHYAHHFFTRNEIKHSNLSGISTYSHYEANAFDLPLNCYPLAEIYSSSDIYKITVCGDASSIPLFQQIISRQLPDGLSCMATGENYIDIQPSAIDKGSAIERIKANLKLATDDVVAIGDQQNDLPMFKAAGTTIAMDNAVQMLKDRADMITLHHDRHGVAHAIQRLLSR</sequence>
<dbReference type="PROSITE" id="PS01228">
    <property type="entry name" value="COF_1"/>
    <property type="match status" value="1"/>
</dbReference>
<protein>
    <recommendedName>
        <fullName evidence="5">Hydrolase</fullName>
    </recommendedName>
</protein>
<dbReference type="InterPro" id="IPR006379">
    <property type="entry name" value="HAD-SF_hydro_IIB"/>
</dbReference>
<organism evidence="3 4">
    <name type="scientific">Izhakiella australiensis</name>
    <dbReference type="NCBI Taxonomy" id="1926881"/>
    <lineage>
        <taxon>Bacteria</taxon>
        <taxon>Pseudomonadati</taxon>
        <taxon>Pseudomonadota</taxon>
        <taxon>Gammaproteobacteria</taxon>
        <taxon>Enterobacterales</taxon>
        <taxon>Erwiniaceae</taxon>
        <taxon>Izhakiella</taxon>
    </lineage>
</organism>
<dbReference type="AlphaFoldDB" id="A0A1S8YU40"/>